<keyword evidence="2" id="KW-1185">Reference proteome</keyword>
<evidence type="ECO:0000313" key="1">
    <source>
        <dbReference type="EMBL" id="VVC99564.1"/>
    </source>
</evidence>
<name>A0A5E4QNI6_9NEOP</name>
<dbReference type="Pfam" id="PF14776">
    <property type="entry name" value="UNC-79"/>
    <property type="match status" value="2"/>
</dbReference>
<sequence length="880" mass="99680">RAHYSSIQYIYWVPISATTSHADILKCELQKIDSELKDYFQPGDAFVLDRSFRDALPLLNDCGIRTFVPGNIQHASKNLMKDFEVAAALINRNASTFPKPRCSDWTGAAGEESLKSLERREAIAERFQNEVHYLDSSLSPRRTLQLVPTCIGFIDSLLPSDATARDIQMQGSFKIQLINMGTRAAAFTAKIRSLYDCQLRVLKDVPKSPLEMIRDADNDAERMNLYPNLDYKGLFNAISQLVDSAPHLQYGIQAFGQAVLQCLGCLMPFLEYDMIDNLPYLVAYCVAVLPASLHQDILHLFTSVRRYGGGERSLAVGWSRNHDGLPTLKQSSTPLPVAGVIDVSEALGGQGRTMRNRVRNLRCPSIRCQTFVLLLAAIRRETFRQEGTSLQILHEHPNQRFFDILHPQQQVSMVCENKILPAMSRQPTQQSTWRRPRAAHASMELNKSPLSVQLPDPIPVEDRQLLGRFFLFRYGVWLMVGLCTPNPDTPDELLGRLLSVILLNSIRHHHTVNMGLHHARELMELKVPVAKILEPDGTTGVDERNLYNFATLKVTDKPRPETVLPVLEWFQTISFLEVKIPLSQLFELFKSSPKENEAADSPNATQKEIENDKPQNLTCCILMLDILLKQELKNTSRPDVLYYLLQCLQVLVLNTDALAEHKGFLFWCQENLLIEKFMDGSPIKSSLPLQTALATALCYLISSMDDISVYVAQRATLYIGTIHDHAIELLLYCLETQFDLVIIDRPMILQSIYQLHNTLSDRRILHWEFFLNRFEALFLEAQINSNKTVDIANLRDCLHAVLGKSDDSVTTVLPKVVDLEEADRETSNLLVFLLMQFLSRMSSIFHAFMANLPQVLDQNYVMGASIAEPTLMVLQKVSEI</sequence>
<accession>A0A5E4QNI6</accession>
<proteinExistence type="predicted"/>
<protein>
    <submittedName>
        <fullName evidence="1">Uncharacterized protein</fullName>
    </submittedName>
</protein>
<dbReference type="PANTHER" id="PTHR21696:SF2">
    <property type="entry name" value="PROTEIN UNC-79 HOMOLOG"/>
    <property type="match status" value="1"/>
</dbReference>
<reference evidence="1 2" key="1">
    <citation type="submission" date="2017-07" db="EMBL/GenBank/DDBJ databases">
        <authorList>
            <person name="Talla V."/>
            <person name="Backstrom N."/>
        </authorList>
    </citation>
    <scope>NUCLEOTIDE SEQUENCE [LARGE SCALE GENOMIC DNA]</scope>
</reference>
<gene>
    <name evidence="1" type="ORF">LSINAPIS_LOCUS10425</name>
</gene>
<evidence type="ECO:0000313" key="2">
    <source>
        <dbReference type="Proteomes" id="UP000324832"/>
    </source>
</evidence>
<feature type="non-terminal residue" evidence="1">
    <location>
        <position position="1"/>
    </location>
</feature>
<dbReference type="PANTHER" id="PTHR21696">
    <property type="entry name" value="PROTEIN UNC-79 HOMOLOG"/>
    <property type="match status" value="1"/>
</dbReference>
<dbReference type="AlphaFoldDB" id="A0A5E4QNI6"/>
<dbReference type="EMBL" id="FZQP02004222">
    <property type="protein sequence ID" value="VVC99564.1"/>
    <property type="molecule type" value="Genomic_DNA"/>
</dbReference>
<dbReference type="InterPro" id="IPR024855">
    <property type="entry name" value="UNC79"/>
</dbReference>
<feature type="non-terminal residue" evidence="1">
    <location>
        <position position="880"/>
    </location>
</feature>
<organism evidence="1 2">
    <name type="scientific">Leptidea sinapis</name>
    <dbReference type="NCBI Taxonomy" id="189913"/>
    <lineage>
        <taxon>Eukaryota</taxon>
        <taxon>Metazoa</taxon>
        <taxon>Ecdysozoa</taxon>
        <taxon>Arthropoda</taxon>
        <taxon>Hexapoda</taxon>
        <taxon>Insecta</taxon>
        <taxon>Pterygota</taxon>
        <taxon>Neoptera</taxon>
        <taxon>Endopterygota</taxon>
        <taxon>Lepidoptera</taxon>
        <taxon>Glossata</taxon>
        <taxon>Ditrysia</taxon>
        <taxon>Papilionoidea</taxon>
        <taxon>Pieridae</taxon>
        <taxon>Dismorphiinae</taxon>
        <taxon>Leptidea</taxon>
    </lineage>
</organism>
<dbReference type="Proteomes" id="UP000324832">
    <property type="component" value="Unassembled WGS sequence"/>
</dbReference>